<accession>A0ABV0VEZ7</accession>
<proteinExistence type="predicted"/>
<keyword evidence="2" id="KW-1185">Reference proteome</keyword>
<protein>
    <submittedName>
        <fullName evidence="1">Uncharacterized protein</fullName>
    </submittedName>
</protein>
<dbReference type="EMBL" id="JAHRIQ010105750">
    <property type="protein sequence ID" value="MEQ2255669.1"/>
    <property type="molecule type" value="Genomic_DNA"/>
</dbReference>
<sequence length="99" mass="10368">MWGPADATEGLCDASGLAHTTEGLCDASAPAHATKGLSNASTLWVSQTLQSPLWVSQTPLRGWRYPTSSSWFQGLSGVQEGLVLILATESSDEGFEATA</sequence>
<evidence type="ECO:0000313" key="1">
    <source>
        <dbReference type="EMBL" id="MEQ2255669.1"/>
    </source>
</evidence>
<comment type="caution">
    <text evidence="1">The sequence shown here is derived from an EMBL/GenBank/DDBJ whole genome shotgun (WGS) entry which is preliminary data.</text>
</comment>
<gene>
    <name evidence="1" type="ORF">ILYODFUR_016337</name>
</gene>
<name>A0ABV0VEZ7_9TELE</name>
<evidence type="ECO:0000313" key="2">
    <source>
        <dbReference type="Proteomes" id="UP001482620"/>
    </source>
</evidence>
<dbReference type="Proteomes" id="UP001482620">
    <property type="component" value="Unassembled WGS sequence"/>
</dbReference>
<organism evidence="1 2">
    <name type="scientific">Ilyodon furcidens</name>
    <name type="common">goldbreast splitfin</name>
    <dbReference type="NCBI Taxonomy" id="33524"/>
    <lineage>
        <taxon>Eukaryota</taxon>
        <taxon>Metazoa</taxon>
        <taxon>Chordata</taxon>
        <taxon>Craniata</taxon>
        <taxon>Vertebrata</taxon>
        <taxon>Euteleostomi</taxon>
        <taxon>Actinopterygii</taxon>
        <taxon>Neopterygii</taxon>
        <taxon>Teleostei</taxon>
        <taxon>Neoteleostei</taxon>
        <taxon>Acanthomorphata</taxon>
        <taxon>Ovalentaria</taxon>
        <taxon>Atherinomorphae</taxon>
        <taxon>Cyprinodontiformes</taxon>
        <taxon>Goodeidae</taxon>
        <taxon>Ilyodon</taxon>
    </lineage>
</organism>
<reference evidence="1 2" key="1">
    <citation type="submission" date="2021-06" db="EMBL/GenBank/DDBJ databases">
        <authorList>
            <person name="Palmer J.M."/>
        </authorList>
    </citation>
    <scope>NUCLEOTIDE SEQUENCE [LARGE SCALE GENOMIC DNA]</scope>
    <source>
        <strain evidence="2">if_2019</strain>
        <tissue evidence="1">Muscle</tissue>
    </source>
</reference>